<accession>A0A7V3YH59</accession>
<protein>
    <submittedName>
        <fullName evidence="6">Hydrogenase iron-sulfur subunit</fullName>
    </submittedName>
</protein>
<evidence type="ECO:0000256" key="1">
    <source>
        <dbReference type="ARBA" id="ARBA00022723"/>
    </source>
</evidence>
<evidence type="ECO:0000256" key="3">
    <source>
        <dbReference type="ARBA" id="ARBA00023004"/>
    </source>
</evidence>
<sequence length="144" mass="15828">MNSPWEPKIVAFLCHWCSYAGADLAGVSRIQYPPNIRVVRVPCSGSVDPLYILKALREGADGVLVSGCHPGDCHYLSGNYFARRKFLVLHELLAFLGLRDRVHFSWVSASEGQRFADVVKAVTEAVRSLGPNPLREGESTCDAP</sequence>
<proteinExistence type="predicted"/>
<keyword evidence="4" id="KW-0411">Iron-sulfur</keyword>
<name>A0A7V3YH59_9BACT</name>
<dbReference type="EMBL" id="DTFV01000100">
    <property type="protein sequence ID" value="HGI31027.1"/>
    <property type="molecule type" value="Genomic_DNA"/>
</dbReference>
<evidence type="ECO:0000256" key="4">
    <source>
        <dbReference type="ARBA" id="ARBA00023014"/>
    </source>
</evidence>
<feature type="domain" description="F420-non-reducing hydrogenase iron-sulfur subunit D" evidence="5">
    <location>
        <begin position="9"/>
        <end position="130"/>
    </location>
</feature>
<keyword evidence="2" id="KW-0560">Oxidoreductase</keyword>
<evidence type="ECO:0000313" key="6">
    <source>
        <dbReference type="EMBL" id="HGI31027.1"/>
    </source>
</evidence>
<reference evidence="6" key="1">
    <citation type="journal article" date="2020" name="mSystems">
        <title>Genome- and Community-Level Interaction Insights into Carbon Utilization and Element Cycling Functions of Hydrothermarchaeota in Hydrothermal Sediment.</title>
        <authorList>
            <person name="Zhou Z."/>
            <person name="Liu Y."/>
            <person name="Xu W."/>
            <person name="Pan J."/>
            <person name="Luo Z.H."/>
            <person name="Li M."/>
        </authorList>
    </citation>
    <scope>NUCLEOTIDE SEQUENCE [LARGE SCALE GENOMIC DNA]</scope>
    <source>
        <strain evidence="6">SpSt-747</strain>
    </source>
</reference>
<keyword evidence="1" id="KW-0479">Metal-binding</keyword>
<evidence type="ECO:0000259" key="5">
    <source>
        <dbReference type="Pfam" id="PF02662"/>
    </source>
</evidence>
<dbReference type="GO" id="GO:0046872">
    <property type="term" value="F:metal ion binding"/>
    <property type="evidence" value="ECO:0007669"/>
    <property type="project" value="UniProtKB-KW"/>
</dbReference>
<dbReference type="Pfam" id="PF02662">
    <property type="entry name" value="FlpD"/>
    <property type="match status" value="1"/>
</dbReference>
<dbReference type="GO" id="GO:0016491">
    <property type="term" value="F:oxidoreductase activity"/>
    <property type="evidence" value="ECO:0007669"/>
    <property type="project" value="UniProtKB-KW"/>
</dbReference>
<evidence type="ECO:0000256" key="2">
    <source>
        <dbReference type="ARBA" id="ARBA00023002"/>
    </source>
</evidence>
<dbReference type="AlphaFoldDB" id="A0A7V3YH59"/>
<keyword evidence="3" id="KW-0408">Iron</keyword>
<comment type="caution">
    <text evidence="6">The sequence shown here is derived from an EMBL/GenBank/DDBJ whole genome shotgun (WGS) entry which is preliminary data.</text>
</comment>
<dbReference type="GO" id="GO:0051536">
    <property type="term" value="F:iron-sulfur cluster binding"/>
    <property type="evidence" value="ECO:0007669"/>
    <property type="project" value="UniProtKB-KW"/>
</dbReference>
<organism evidence="6">
    <name type="scientific">Candidatus Caldatribacterium californiense</name>
    <dbReference type="NCBI Taxonomy" id="1454726"/>
    <lineage>
        <taxon>Bacteria</taxon>
        <taxon>Pseudomonadati</taxon>
        <taxon>Atribacterota</taxon>
        <taxon>Atribacteria</taxon>
        <taxon>Atribacterales</taxon>
        <taxon>Candidatus Caldatribacteriaceae</taxon>
        <taxon>Candidatus Caldatribacterium</taxon>
    </lineage>
</organism>
<gene>
    <name evidence="6" type="ORF">ENV30_06955</name>
</gene>
<dbReference type="InterPro" id="IPR003813">
    <property type="entry name" value="MvhD/FlpD"/>
</dbReference>